<evidence type="ECO:0000256" key="1">
    <source>
        <dbReference type="SAM" id="MobiDB-lite"/>
    </source>
</evidence>
<dbReference type="Proteomes" id="UP000095149">
    <property type="component" value="Unassembled WGS sequence"/>
</dbReference>
<evidence type="ECO:0000313" key="2">
    <source>
        <dbReference type="EMBL" id="ODO10357.1"/>
    </source>
</evidence>
<dbReference type="EMBL" id="MEKH01000002">
    <property type="protein sequence ID" value="ODO10357.1"/>
    <property type="molecule type" value="Genomic_DNA"/>
</dbReference>
<name>A0A1E3KCP9_9TREE</name>
<gene>
    <name evidence="2" type="ORF">I350_00952</name>
</gene>
<comment type="caution">
    <text evidence="2">The sequence shown here is derived from an EMBL/GenBank/DDBJ whole genome shotgun (WGS) entry which is preliminary data.</text>
</comment>
<organism evidence="2 3">
    <name type="scientific">Cryptococcus amylolentus CBS 6273</name>
    <dbReference type="NCBI Taxonomy" id="1296118"/>
    <lineage>
        <taxon>Eukaryota</taxon>
        <taxon>Fungi</taxon>
        <taxon>Dikarya</taxon>
        <taxon>Basidiomycota</taxon>
        <taxon>Agaricomycotina</taxon>
        <taxon>Tremellomycetes</taxon>
        <taxon>Tremellales</taxon>
        <taxon>Cryptococcaceae</taxon>
        <taxon>Cryptococcus</taxon>
    </lineage>
</organism>
<sequence length="81" mass="8333">MQKMEGRIGEGDDGKEEESKDKFARLGRKNGKAAPGTPAPAMPKEVLHNFFQGLLANMGKMGGSAAGTLTKGITAEGAGEG</sequence>
<reference evidence="2 3" key="1">
    <citation type="submission" date="2016-06" db="EMBL/GenBank/DDBJ databases">
        <title>Evolution of pathogenesis and genome organization in the Tremellales.</title>
        <authorList>
            <person name="Cuomo C."/>
            <person name="Litvintseva A."/>
            <person name="Heitman J."/>
            <person name="Chen Y."/>
            <person name="Sun S."/>
            <person name="Springer D."/>
            <person name="Dromer F."/>
            <person name="Young S."/>
            <person name="Zeng Q."/>
            <person name="Chapman S."/>
            <person name="Gujja S."/>
            <person name="Saif S."/>
            <person name="Birren B."/>
        </authorList>
    </citation>
    <scope>NUCLEOTIDE SEQUENCE [LARGE SCALE GENOMIC DNA]</scope>
    <source>
        <strain evidence="2 3">CBS 6273</strain>
    </source>
</reference>
<feature type="region of interest" description="Disordered" evidence="1">
    <location>
        <begin position="1"/>
        <end position="43"/>
    </location>
</feature>
<evidence type="ECO:0000313" key="3">
    <source>
        <dbReference type="Proteomes" id="UP000095149"/>
    </source>
</evidence>
<proteinExistence type="predicted"/>
<accession>A0A1E3KCP9</accession>
<protein>
    <submittedName>
        <fullName evidence="2">Uncharacterized protein</fullName>
    </submittedName>
</protein>
<dbReference type="AlphaFoldDB" id="A0A1E3KCP9"/>
<feature type="compositionally biased region" description="Basic and acidic residues" evidence="1">
    <location>
        <begin position="1"/>
        <end position="24"/>
    </location>
</feature>